<dbReference type="PANTHER" id="PTHR36512">
    <property type="entry name" value="D-AMINOPEPTIDASE"/>
    <property type="match status" value="1"/>
</dbReference>
<evidence type="ECO:0008006" key="4">
    <source>
        <dbReference type="Google" id="ProtNLM"/>
    </source>
</evidence>
<dbReference type="OrthoDB" id="9808347at2"/>
<organism evidence="2 3">
    <name type="scientific">Mangrovactinospora gilvigrisea</name>
    <dbReference type="NCBI Taxonomy" id="1428644"/>
    <lineage>
        <taxon>Bacteria</taxon>
        <taxon>Bacillati</taxon>
        <taxon>Actinomycetota</taxon>
        <taxon>Actinomycetes</taxon>
        <taxon>Kitasatosporales</taxon>
        <taxon>Streptomycetaceae</taxon>
        <taxon>Mangrovactinospora</taxon>
    </lineage>
</organism>
<proteinExistence type="inferred from homology"/>
<comment type="caution">
    <text evidence="2">The sequence shown here is derived from an EMBL/GenBank/DDBJ whole genome shotgun (WGS) entry which is preliminary data.</text>
</comment>
<comment type="similarity">
    <text evidence="1">Belongs to the peptidase S58 family.</text>
</comment>
<evidence type="ECO:0000313" key="3">
    <source>
        <dbReference type="Proteomes" id="UP000243342"/>
    </source>
</evidence>
<evidence type="ECO:0000256" key="1">
    <source>
        <dbReference type="ARBA" id="ARBA00007068"/>
    </source>
</evidence>
<reference evidence="2 3" key="1">
    <citation type="submission" date="2016-10" db="EMBL/GenBank/DDBJ databases">
        <title>Genome sequence of Streptomyces gilvigriseus MUSC 26.</title>
        <authorList>
            <person name="Lee L.-H."/>
            <person name="Ser H.-L."/>
        </authorList>
    </citation>
    <scope>NUCLEOTIDE SEQUENCE [LARGE SCALE GENOMIC DNA]</scope>
    <source>
        <strain evidence="2 3">MUSC 26</strain>
    </source>
</reference>
<dbReference type="Gene3D" id="3.60.70.12">
    <property type="entry name" value="L-amino peptidase D-ALA esterase/amidase"/>
    <property type="match status" value="1"/>
</dbReference>
<gene>
    <name evidence="2" type="ORF">BIV57_10650</name>
</gene>
<dbReference type="PANTHER" id="PTHR36512:SF3">
    <property type="entry name" value="BLR5678 PROTEIN"/>
    <property type="match status" value="1"/>
</dbReference>
<dbReference type="GO" id="GO:0004177">
    <property type="term" value="F:aminopeptidase activity"/>
    <property type="evidence" value="ECO:0007669"/>
    <property type="project" value="TreeGrafter"/>
</dbReference>
<dbReference type="EMBL" id="MLCF01000051">
    <property type="protein sequence ID" value="OIV37493.1"/>
    <property type="molecule type" value="Genomic_DNA"/>
</dbReference>
<dbReference type="RefSeq" id="WP_071656528.1">
    <property type="nucleotide sequence ID" value="NZ_MLCF01000051.1"/>
</dbReference>
<accession>A0A1J7BFZ1</accession>
<dbReference type="Proteomes" id="UP000243342">
    <property type="component" value="Unassembled WGS sequence"/>
</dbReference>
<protein>
    <recommendedName>
        <fullName evidence="4">Hydrolase</fullName>
    </recommendedName>
</protein>
<dbReference type="SUPFAM" id="SSF56266">
    <property type="entry name" value="DmpA/ArgJ-like"/>
    <property type="match status" value="1"/>
</dbReference>
<dbReference type="Pfam" id="PF03576">
    <property type="entry name" value="Peptidase_S58"/>
    <property type="match status" value="1"/>
</dbReference>
<keyword evidence="3" id="KW-1185">Reference proteome</keyword>
<sequence length="365" mass="36363">MALTDLDHRGSRGPRNAVTDVDGVRVGHARLDGELALTGTTVVLPPPGTVGAVDVMGGGPGTRDTDALDPRNLAPAVDAVVLTGGSAYGLAAADGAMAWLEERGRGVPISDRAVVPIVPAAVVFDLGRGGDTAARPGPAQGRAAIAAAHDSGDNAPVAQGVVGAGTGTTAGGLKGGVGTASTLLPDGTVVGALVVLNSAGSPVDPVTGLPYGLVAALPAASPEHLAGLLDDPEPPEFPLRLPSPAVRRAALTGDRPQAPETLNTTLGVLAINATLTKPQAQKLAGAGNLGIARAVRPSHTLVDGETVFALATGRSGPPADVPALNRLLAAAADTVSRAIVHALLAADTVTTPWRRIPSYRELYLP</sequence>
<evidence type="ECO:0000313" key="2">
    <source>
        <dbReference type="EMBL" id="OIV37493.1"/>
    </source>
</evidence>
<name>A0A1J7BFZ1_9ACTN</name>
<dbReference type="AlphaFoldDB" id="A0A1J7BFZ1"/>
<dbReference type="InterPro" id="IPR005321">
    <property type="entry name" value="Peptidase_S58_DmpA"/>
</dbReference>
<dbReference type="InterPro" id="IPR016117">
    <property type="entry name" value="ArgJ-like_dom_sf"/>
</dbReference>